<dbReference type="RefSeq" id="WP_320506290.1">
    <property type="nucleotide sequence ID" value="NZ_JAXCLW010000001.1"/>
</dbReference>
<dbReference type="Proteomes" id="UP001279642">
    <property type="component" value="Unassembled WGS sequence"/>
</dbReference>
<feature type="compositionally biased region" description="Polar residues" evidence="1">
    <location>
        <begin position="1"/>
        <end position="10"/>
    </location>
</feature>
<evidence type="ECO:0000256" key="1">
    <source>
        <dbReference type="SAM" id="MobiDB-lite"/>
    </source>
</evidence>
<dbReference type="InterPro" id="IPR009354">
    <property type="entry name" value="Usg"/>
</dbReference>
<evidence type="ECO:0000313" key="3">
    <source>
        <dbReference type="Proteomes" id="UP001279642"/>
    </source>
</evidence>
<comment type="caution">
    <text evidence="2">The sequence shown here is derived from an EMBL/GenBank/DDBJ whole genome shotgun (WGS) entry which is preliminary data.</text>
</comment>
<protein>
    <submittedName>
        <fullName evidence="2">Usg family protein</fullName>
    </submittedName>
</protein>
<evidence type="ECO:0000313" key="2">
    <source>
        <dbReference type="EMBL" id="MDY0881215.1"/>
    </source>
</evidence>
<dbReference type="EMBL" id="JAXCLW010000001">
    <property type="protein sequence ID" value="MDY0881215.1"/>
    <property type="molecule type" value="Genomic_DNA"/>
</dbReference>
<gene>
    <name evidence="2" type="ORF">SMD27_00015</name>
</gene>
<name>A0ABU5E4H1_9PROT</name>
<sequence length="111" mass="12981">MTHRPSSNRQSDPREVSLGQAPRADRDFTLQLRDYRLTTAEILYHMPDHPGLLQTYVWQDYDLAPHFPVLRKFLNFWSHSLDGKLHSISVTSNALLRAPGWRQVNDFLTLH</sequence>
<accession>A0ABU5E4H1</accession>
<feature type="region of interest" description="Disordered" evidence="1">
    <location>
        <begin position="1"/>
        <end position="23"/>
    </location>
</feature>
<dbReference type="Pfam" id="PF06233">
    <property type="entry name" value="Usg"/>
    <property type="match status" value="1"/>
</dbReference>
<proteinExistence type="predicted"/>
<organism evidence="2 3">
    <name type="scientific">Dongia soli</name>
    <dbReference type="NCBI Taxonomy" id="600628"/>
    <lineage>
        <taxon>Bacteria</taxon>
        <taxon>Pseudomonadati</taxon>
        <taxon>Pseudomonadota</taxon>
        <taxon>Alphaproteobacteria</taxon>
        <taxon>Rhodospirillales</taxon>
        <taxon>Dongiaceae</taxon>
        <taxon>Dongia</taxon>
    </lineage>
</organism>
<keyword evidence="3" id="KW-1185">Reference proteome</keyword>
<reference evidence="2 3" key="1">
    <citation type="journal article" date="2016" name="Antonie Van Leeuwenhoek">
        <title>Dongia soli sp. nov., isolated from soil from Dokdo, Korea.</title>
        <authorList>
            <person name="Kim D.U."/>
            <person name="Lee H."/>
            <person name="Kim H."/>
            <person name="Kim S.G."/>
            <person name="Ka J.O."/>
        </authorList>
    </citation>
    <scope>NUCLEOTIDE SEQUENCE [LARGE SCALE GENOMIC DNA]</scope>
    <source>
        <strain evidence="2 3">D78</strain>
    </source>
</reference>